<accession>A0A9D2GYM0</accession>
<evidence type="ECO:0000256" key="1">
    <source>
        <dbReference type="ARBA" id="ARBA00022485"/>
    </source>
</evidence>
<dbReference type="HAMAP" id="MF_00191">
    <property type="entry name" value="IspH"/>
    <property type="match status" value="1"/>
</dbReference>
<feature type="binding site" evidence="5">
    <location>
        <position position="129"/>
    </location>
    <ligand>
        <name>isopentenyl diphosphate</name>
        <dbReference type="ChEBI" id="CHEBI:128769"/>
    </ligand>
</feature>
<feature type="binding site" evidence="5">
    <location>
        <position position="227"/>
    </location>
    <ligand>
        <name>isopentenyl diphosphate</name>
        <dbReference type="ChEBI" id="CHEBI:128769"/>
    </ligand>
</feature>
<dbReference type="GO" id="GO:0016114">
    <property type="term" value="P:terpenoid biosynthetic process"/>
    <property type="evidence" value="ECO:0007669"/>
    <property type="project" value="UniProtKB-UniRule"/>
</dbReference>
<feature type="binding site" evidence="5">
    <location>
        <position position="270"/>
    </location>
    <ligand>
        <name>dimethylallyl diphosphate</name>
        <dbReference type="ChEBI" id="CHEBI:57623"/>
    </ligand>
</feature>
<feature type="binding site" evidence="5">
    <location>
        <position position="129"/>
    </location>
    <ligand>
        <name>(2E)-4-hydroxy-3-methylbut-2-enyl diphosphate</name>
        <dbReference type="ChEBI" id="CHEBI:128753"/>
    </ligand>
</feature>
<comment type="catalytic activity">
    <reaction evidence="5">
        <text>dimethylallyl diphosphate + 2 oxidized [2Fe-2S]-[ferredoxin] + H2O = (2E)-4-hydroxy-3-methylbut-2-enyl diphosphate + 2 reduced [2Fe-2S]-[ferredoxin] + 2 H(+)</text>
        <dbReference type="Rhea" id="RHEA:24825"/>
        <dbReference type="Rhea" id="RHEA-COMP:10000"/>
        <dbReference type="Rhea" id="RHEA-COMP:10001"/>
        <dbReference type="ChEBI" id="CHEBI:15377"/>
        <dbReference type="ChEBI" id="CHEBI:15378"/>
        <dbReference type="ChEBI" id="CHEBI:33737"/>
        <dbReference type="ChEBI" id="CHEBI:33738"/>
        <dbReference type="ChEBI" id="CHEBI:57623"/>
        <dbReference type="ChEBI" id="CHEBI:128753"/>
        <dbReference type="EC" id="1.17.7.4"/>
    </reaction>
</comment>
<feature type="binding site" evidence="5">
    <location>
        <position position="75"/>
    </location>
    <ligand>
        <name>isopentenyl diphosphate</name>
        <dbReference type="ChEBI" id="CHEBI:128769"/>
    </ligand>
</feature>
<dbReference type="Gene3D" id="3.40.50.11270">
    <property type="match status" value="1"/>
</dbReference>
<evidence type="ECO:0000256" key="2">
    <source>
        <dbReference type="ARBA" id="ARBA00022723"/>
    </source>
</evidence>
<keyword evidence="4 5" id="KW-0411">Iron-sulfur</keyword>
<comment type="caution">
    <text evidence="6">The sequence shown here is derived from an EMBL/GenBank/DDBJ whole genome shotgun (WGS) entry which is preliminary data.</text>
</comment>
<feature type="binding site" evidence="5">
    <location>
        <position position="75"/>
    </location>
    <ligand>
        <name>dimethylallyl diphosphate</name>
        <dbReference type="ChEBI" id="CHEBI:57623"/>
    </ligand>
</feature>
<feature type="binding site" evidence="5">
    <location>
        <position position="228"/>
    </location>
    <ligand>
        <name>dimethylallyl diphosphate</name>
        <dbReference type="ChEBI" id="CHEBI:57623"/>
    </ligand>
</feature>
<keyword evidence="5 6" id="KW-0560">Oxidoreductase</keyword>
<comment type="similarity">
    <text evidence="5">Belongs to the IspH family.</text>
</comment>
<evidence type="ECO:0000313" key="6">
    <source>
        <dbReference type="EMBL" id="HIZ91391.1"/>
    </source>
</evidence>
<feature type="binding site" evidence="5">
    <location>
        <position position="97"/>
    </location>
    <ligand>
        <name>[4Fe-4S] cluster</name>
        <dbReference type="ChEBI" id="CHEBI:49883"/>
    </ligand>
</feature>
<feature type="binding site" evidence="5">
    <location>
        <position position="270"/>
    </location>
    <ligand>
        <name>isopentenyl diphosphate</name>
        <dbReference type="ChEBI" id="CHEBI:128769"/>
    </ligand>
</feature>
<dbReference type="NCBIfam" id="NF002187">
    <property type="entry name" value="PRK01045.1-1"/>
    <property type="match status" value="1"/>
</dbReference>
<dbReference type="EC" id="1.17.7.4" evidence="5"/>
<keyword evidence="1 5" id="KW-0004">4Fe-4S</keyword>
<feature type="binding site" evidence="5">
    <location>
        <position position="228"/>
    </location>
    <ligand>
        <name>isopentenyl diphosphate</name>
        <dbReference type="ChEBI" id="CHEBI:128769"/>
    </ligand>
</feature>
<comment type="pathway">
    <text evidence="5">Isoprenoid biosynthesis; dimethylallyl diphosphate biosynthesis; dimethylallyl diphosphate from (2E)-4-hydroxy-3-methylbutenyl diphosphate: step 1/1.</text>
</comment>
<feature type="binding site" evidence="5">
    <location>
        <position position="129"/>
    </location>
    <ligand>
        <name>dimethylallyl diphosphate</name>
        <dbReference type="ChEBI" id="CHEBI:57623"/>
    </ligand>
</feature>
<sequence>MAKVEIDEGSGFCFGVVNAISKAEEELAKGGTLYCLGDIVHNSREVERLKAMGLVTINHDEFNRLHDAKVLLRAHGEPPETYETARRNHIEIIDATCPVVLRLQKRIKQEYTQNTEEDKQIVIYGKNGHAEVLGLVGQTEGKAIVIEKLEEAKSLDLSRSIRLYSQTTKSLDEFQRIVEYIKEHISPDVTFEYYDTICRQVANRIPNIRKFAASHDLIFFVSGKKSSNGKMLLSECLKVNPNSHLIDSPEEIDTSLLAKASSIGICGATSTPKWLMEEISTAIEEKLQTSAN</sequence>
<feature type="binding site" evidence="5">
    <location>
        <position position="41"/>
    </location>
    <ligand>
        <name>dimethylallyl diphosphate</name>
        <dbReference type="ChEBI" id="CHEBI:57623"/>
    </ligand>
</feature>
<feature type="binding site" evidence="5">
    <location>
        <position position="41"/>
    </location>
    <ligand>
        <name>isopentenyl diphosphate</name>
        <dbReference type="ChEBI" id="CHEBI:128769"/>
    </ligand>
</feature>
<dbReference type="NCBIfam" id="TIGR00216">
    <property type="entry name" value="ispH_lytB"/>
    <property type="match status" value="1"/>
</dbReference>
<feature type="active site" description="Proton donor" evidence="5">
    <location>
        <position position="131"/>
    </location>
</feature>
<gene>
    <name evidence="5" type="primary">ispH</name>
    <name evidence="6" type="ORF">H9807_04645</name>
</gene>
<dbReference type="AlphaFoldDB" id="A0A9D2GYM0"/>
<protein>
    <recommendedName>
        <fullName evidence="5">4-hydroxy-3-methylbut-2-enyl diphosphate reductase</fullName>
        <shortName evidence="5">HMBPP reductase</shortName>
        <ecNumber evidence="5">1.17.7.4</ecNumber>
    </recommendedName>
</protein>
<feature type="binding site" evidence="5">
    <location>
        <position position="41"/>
    </location>
    <ligand>
        <name>(2E)-4-hydroxy-3-methylbut-2-enyl diphosphate</name>
        <dbReference type="ChEBI" id="CHEBI:128753"/>
    </ligand>
</feature>
<reference evidence="6" key="1">
    <citation type="journal article" date="2021" name="PeerJ">
        <title>Extensive microbial diversity within the chicken gut microbiome revealed by metagenomics and culture.</title>
        <authorList>
            <person name="Gilroy R."/>
            <person name="Ravi A."/>
            <person name="Getino M."/>
            <person name="Pursley I."/>
            <person name="Horton D.L."/>
            <person name="Alikhan N.F."/>
            <person name="Baker D."/>
            <person name="Gharbi K."/>
            <person name="Hall N."/>
            <person name="Watson M."/>
            <person name="Adriaenssens E.M."/>
            <person name="Foster-Nyarko E."/>
            <person name="Jarju S."/>
            <person name="Secka A."/>
            <person name="Antonio M."/>
            <person name="Oren A."/>
            <person name="Chaudhuri R.R."/>
            <person name="La Ragione R."/>
            <person name="Hildebrand F."/>
            <person name="Pallen M.J."/>
        </authorList>
    </citation>
    <scope>NUCLEOTIDE SEQUENCE</scope>
    <source>
        <strain evidence="6">CHK118-2852</strain>
    </source>
</reference>
<evidence type="ECO:0000313" key="7">
    <source>
        <dbReference type="Proteomes" id="UP000824108"/>
    </source>
</evidence>
<dbReference type="EMBL" id="DXAV01000039">
    <property type="protein sequence ID" value="HIZ91391.1"/>
    <property type="molecule type" value="Genomic_DNA"/>
</dbReference>
<feature type="binding site" evidence="5">
    <location>
        <position position="270"/>
    </location>
    <ligand>
        <name>(2E)-4-hydroxy-3-methylbut-2-enyl diphosphate</name>
        <dbReference type="ChEBI" id="CHEBI:128753"/>
    </ligand>
</feature>
<feature type="binding site" evidence="5">
    <location>
        <position position="227"/>
    </location>
    <ligand>
        <name>(2E)-4-hydroxy-3-methylbut-2-enyl diphosphate</name>
        <dbReference type="ChEBI" id="CHEBI:128753"/>
    </ligand>
</feature>
<feature type="binding site" evidence="5">
    <location>
        <position position="198"/>
    </location>
    <ligand>
        <name>[4Fe-4S] cluster</name>
        <dbReference type="ChEBI" id="CHEBI:49883"/>
    </ligand>
</feature>
<comment type="pathway">
    <text evidence="5">Isoprenoid biosynthesis; isopentenyl diphosphate biosynthesis via DXP pathway; isopentenyl diphosphate from 1-deoxy-D-xylulose 5-phosphate: step 6/6.</text>
</comment>
<organism evidence="6 7">
    <name type="scientific">Candidatus Bacteroides merdavium</name>
    <dbReference type="NCBI Taxonomy" id="2838472"/>
    <lineage>
        <taxon>Bacteria</taxon>
        <taxon>Pseudomonadati</taxon>
        <taxon>Bacteroidota</taxon>
        <taxon>Bacteroidia</taxon>
        <taxon>Bacteroidales</taxon>
        <taxon>Bacteroidaceae</taxon>
        <taxon>Bacteroides</taxon>
    </lineage>
</organism>
<dbReference type="InterPro" id="IPR003451">
    <property type="entry name" value="LytB/IspH"/>
</dbReference>
<dbReference type="GO" id="GO:0046872">
    <property type="term" value="F:metal ion binding"/>
    <property type="evidence" value="ECO:0007669"/>
    <property type="project" value="UniProtKB-KW"/>
</dbReference>
<reference evidence="6" key="2">
    <citation type="submission" date="2021-04" db="EMBL/GenBank/DDBJ databases">
        <authorList>
            <person name="Gilroy R."/>
        </authorList>
    </citation>
    <scope>NUCLEOTIDE SEQUENCE</scope>
    <source>
        <strain evidence="6">CHK118-2852</strain>
    </source>
</reference>
<dbReference type="Pfam" id="PF02401">
    <property type="entry name" value="LYTB"/>
    <property type="match status" value="1"/>
</dbReference>
<feature type="binding site" evidence="5">
    <location>
        <position position="226"/>
    </location>
    <ligand>
        <name>dimethylallyl diphosphate</name>
        <dbReference type="ChEBI" id="CHEBI:57623"/>
    </ligand>
</feature>
<keyword evidence="2 5" id="KW-0479">Metal-binding</keyword>
<feature type="binding site" evidence="5">
    <location>
        <position position="167"/>
    </location>
    <ligand>
        <name>(2E)-4-hydroxy-3-methylbut-2-enyl diphosphate</name>
        <dbReference type="ChEBI" id="CHEBI:128753"/>
    </ligand>
</feature>
<comment type="cofactor">
    <cofactor evidence="5">
        <name>[4Fe-4S] cluster</name>
        <dbReference type="ChEBI" id="CHEBI:49883"/>
    </cofactor>
    <text evidence="5">Binds 1 [4Fe-4S] cluster per subunit.</text>
</comment>
<feature type="binding site" evidence="5">
    <location>
        <position position="228"/>
    </location>
    <ligand>
        <name>(2E)-4-hydroxy-3-methylbut-2-enyl diphosphate</name>
        <dbReference type="ChEBI" id="CHEBI:128753"/>
    </ligand>
</feature>
<keyword evidence="5" id="KW-0414">Isoprene biosynthesis</keyword>
<evidence type="ECO:0000256" key="5">
    <source>
        <dbReference type="HAMAP-Rule" id="MF_00191"/>
    </source>
</evidence>
<feature type="binding site" evidence="5">
    <location>
        <position position="13"/>
    </location>
    <ligand>
        <name>[4Fe-4S] cluster</name>
        <dbReference type="ChEBI" id="CHEBI:49883"/>
    </ligand>
</feature>
<dbReference type="GO" id="GO:0051745">
    <property type="term" value="F:4-hydroxy-3-methylbut-2-enyl diphosphate reductase activity"/>
    <property type="evidence" value="ECO:0007669"/>
    <property type="project" value="UniProtKB-UniRule"/>
</dbReference>
<proteinExistence type="inferred from homology"/>
<dbReference type="GO" id="GO:0050992">
    <property type="term" value="P:dimethylallyl diphosphate biosynthetic process"/>
    <property type="evidence" value="ECO:0007669"/>
    <property type="project" value="UniProtKB-UniRule"/>
</dbReference>
<dbReference type="Gene3D" id="3.40.1010.20">
    <property type="entry name" value="4-hydroxy-3-methylbut-2-enyl diphosphate reductase, catalytic domain"/>
    <property type="match status" value="2"/>
</dbReference>
<comment type="function">
    <text evidence="5">Catalyzes the conversion of 1-hydroxy-2-methyl-2-(E)-butenyl 4-diphosphate (HMBPP) into a mixture of isopentenyl diphosphate (IPP) and dimethylallyl diphosphate (DMAPP). Acts in the terminal step of the DOXP/MEP pathway for isoprenoid precursor biosynthesis.</text>
</comment>
<dbReference type="GO" id="GO:0019288">
    <property type="term" value="P:isopentenyl diphosphate biosynthetic process, methylerythritol 4-phosphate pathway"/>
    <property type="evidence" value="ECO:0007669"/>
    <property type="project" value="UniProtKB-UniRule"/>
</dbReference>
<comment type="catalytic activity">
    <reaction evidence="5">
        <text>isopentenyl diphosphate + 2 oxidized [2Fe-2S]-[ferredoxin] + H2O = (2E)-4-hydroxy-3-methylbut-2-enyl diphosphate + 2 reduced [2Fe-2S]-[ferredoxin] + 2 H(+)</text>
        <dbReference type="Rhea" id="RHEA:24488"/>
        <dbReference type="Rhea" id="RHEA-COMP:10000"/>
        <dbReference type="Rhea" id="RHEA-COMP:10001"/>
        <dbReference type="ChEBI" id="CHEBI:15377"/>
        <dbReference type="ChEBI" id="CHEBI:15378"/>
        <dbReference type="ChEBI" id="CHEBI:33737"/>
        <dbReference type="ChEBI" id="CHEBI:33738"/>
        <dbReference type="ChEBI" id="CHEBI:128753"/>
        <dbReference type="ChEBI" id="CHEBI:128769"/>
        <dbReference type="EC" id="1.17.7.4"/>
    </reaction>
</comment>
<dbReference type="PANTHER" id="PTHR30426:SF0">
    <property type="entry name" value="4-HYDROXY-3-METHYLBUT-2-ENYL DIPHOSPHATE REDUCTASE"/>
    <property type="match status" value="1"/>
</dbReference>
<dbReference type="CDD" id="cd13944">
    <property type="entry name" value="lytB_ispH"/>
    <property type="match status" value="1"/>
</dbReference>
<dbReference type="GO" id="GO:0051539">
    <property type="term" value="F:4 iron, 4 sulfur cluster binding"/>
    <property type="evidence" value="ECO:0007669"/>
    <property type="project" value="UniProtKB-UniRule"/>
</dbReference>
<feature type="binding site" evidence="5">
    <location>
        <position position="227"/>
    </location>
    <ligand>
        <name>dimethylallyl diphosphate</name>
        <dbReference type="ChEBI" id="CHEBI:57623"/>
    </ligand>
</feature>
<feature type="binding site" evidence="5">
    <location>
        <position position="226"/>
    </location>
    <ligand>
        <name>(2E)-4-hydroxy-3-methylbut-2-enyl diphosphate</name>
        <dbReference type="ChEBI" id="CHEBI:128753"/>
    </ligand>
</feature>
<feature type="binding site" evidence="5">
    <location>
        <position position="226"/>
    </location>
    <ligand>
        <name>isopentenyl diphosphate</name>
        <dbReference type="ChEBI" id="CHEBI:128769"/>
    </ligand>
</feature>
<keyword evidence="3 5" id="KW-0408">Iron</keyword>
<dbReference type="PANTHER" id="PTHR30426">
    <property type="entry name" value="4-HYDROXY-3-METHYLBUT-2-ENYL DIPHOSPHATE REDUCTASE"/>
    <property type="match status" value="1"/>
</dbReference>
<name>A0A9D2GYM0_9BACE</name>
<dbReference type="Proteomes" id="UP000824108">
    <property type="component" value="Unassembled WGS sequence"/>
</dbReference>
<evidence type="ECO:0000256" key="3">
    <source>
        <dbReference type="ARBA" id="ARBA00023004"/>
    </source>
</evidence>
<feature type="binding site" evidence="5">
    <location>
        <position position="75"/>
    </location>
    <ligand>
        <name>(2E)-4-hydroxy-3-methylbut-2-enyl diphosphate</name>
        <dbReference type="ChEBI" id="CHEBI:128753"/>
    </ligand>
</feature>
<evidence type="ECO:0000256" key="4">
    <source>
        <dbReference type="ARBA" id="ARBA00023014"/>
    </source>
</evidence>